<organism evidence="1 2">
    <name type="scientific">Lynx pardinus</name>
    <name type="common">Iberian lynx</name>
    <name type="synonym">Felis pardina</name>
    <dbReference type="NCBI Taxonomy" id="191816"/>
    <lineage>
        <taxon>Eukaryota</taxon>
        <taxon>Metazoa</taxon>
        <taxon>Chordata</taxon>
        <taxon>Craniata</taxon>
        <taxon>Vertebrata</taxon>
        <taxon>Euteleostomi</taxon>
        <taxon>Mammalia</taxon>
        <taxon>Eutheria</taxon>
        <taxon>Laurasiatheria</taxon>
        <taxon>Carnivora</taxon>
        <taxon>Feliformia</taxon>
        <taxon>Felidae</taxon>
        <taxon>Felinae</taxon>
        <taxon>Lynx</taxon>
    </lineage>
</organism>
<sequence length="88" mass="10497">PAFWGQRHVNYLRSKKLFWPRNLLMMTQDDQRALQMDYPFIPTDCYYLSYLEEIPLYMVTMDTCYGGLEGIMNLDDLDYEIRSSAIPN</sequence>
<gene>
    <name evidence="1" type="ORF">LYPA_23C018183</name>
</gene>
<accession>A0A485PHB2</accession>
<keyword evidence="1" id="KW-0401">Integrin</keyword>
<dbReference type="GO" id="GO:0007229">
    <property type="term" value="P:integrin-mediated signaling pathway"/>
    <property type="evidence" value="ECO:0007669"/>
    <property type="project" value="UniProtKB-KW"/>
</dbReference>
<dbReference type="AlphaFoldDB" id="A0A485PHB2"/>
<evidence type="ECO:0000313" key="2">
    <source>
        <dbReference type="Proteomes" id="UP000386466"/>
    </source>
</evidence>
<reference evidence="1 2" key="1">
    <citation type="submission" date="2019-01" db="EMBL/GenBank/DDBJ databases">
        <authorList>
            <person name="Alioto T."/>
            <person name="Alioto T."/>
        </authorList>
    </citation>
    <scope>NUCLEOTIDE SEQUENCE [LARGE SCALE GENOMIC DNA]</scope>
</reference>
<feature type="non-terminal residue" evidence="1">
    <location>
        <position position="1"/>
    </location>
</feature>
<feature type="non-terminal residue" evidence="1">
    <location>
        <position position="88"/>
    </location>
</feature>
<name>A0A485PHB2_LYNPA</name>
<dbReference type="Proteomes" id="UP000386466">
    <property type="component" value="Unassembled WGS sequence"/>
</dbReference>
<proteinExistence type="predicted"/>
<keyword evidence="2" id="KW-1185">Reference proteome</keyword>
<protein>
    <submittedName>
        <fullName evidence="1">Disintegrin and metalloproteinase</fullName>
    </submittedName>
</protein>
<evidence type="ECO:0000313" key="1">
    <source>
        <dbReference type="EMBL" id="VFV41702.1"/>
    </source>
</evidence>
<dbReference type="EMBL" id="CAAGRJ010030741">
    <property type="protein sequence ID" value="VFV41702.1"/>
    <property type="molecule type" value="Genomic_DNA"/>
</dbReference>